<dbReference type="Gene3D" id="3.40.50.300">
    <property type="entry name" value="P-loop containing nucleotide triphosphate hydrolases"/>
    <property type="match status" value="1"/>
</dbReference>
<dbReference type="InterPro" id="IPR003593">
    <property type="entry name" value="AAA+_ATPase"/>
</dbReference>
<dbReference type="EMBL" id="OU466858">
    <property type="protein sequence ID" value="CAH2045046.1"/>
    <property type="molecule type" value="Genomic_DNA"/>
</dbReference>
<dbReference type="Pfam" id="PF00004">
    <property type="entry name" value="AAA"/>
    <property type="match status" value="1"/>
</dbReference>
<dbReference type="PROSITE" id="PS00674">
    <property type="entry name" value="AAA"/>
    <property type="match status" value="1"/>
</dbReference>
<keyword evidence="10" id="KW-1185">Reference proteome</keyword>
<dbReference type="InterPro" id="IPR025753">
    <property type="entry name" value="AAA_N_dom"/>
</dbReference>
<dbReference type="GO" id="GO:0006950">
    <property type="term" value="P:response to stress"/>
    <property type="evidence" value="ECO:0007669"/>
    <property type="project" value="UniProtKB-ARBA"/>
</dbReference>
<evidence type="ECO:0000256" key="1">
    <source>
        <dbReference type="ARBA" id="ARBA00001946"/>
    </source>
</evidence>
<evidence type="ECO:0000313" key="10">
    <source>
        <dbReference type="Proteomes" id="UP000836841"/>
    </source>
</evidence>
<dbReference type="PANTHER" id="PTHR23070">
    <property type="entry name" value="BCS1 AAA-TYPE ATPASE"/>
    <property type="match status" value="1"/>
</dbReference>
<accession>A0AAU9RNV5</accession>
<evidence type="ECO:0000256" key="3">
    <source>
        <dbReference type="ARBA" id="ARBA00022801"/>
    </source>
</evidence>
<evidence type="ECO:0000256" key="5">
    <source>
        <dbReference type="ARBA" id="ARBA00022842"/>
    </source>
</evidence>
<dbReference type="InterPro" id="IPR050747">
    <property type="entry name" value="Mitochondrial_chaperone_BCS1"/>
</dbReference>
<evidence type="ECO:0000256" key="2">
    <source>
        <dbReference type="ARBA" id="ARBA00007448"/>
    </source>
</evidence>
<dbReference type="Proteomes" id="UP000836841">
    <property type="component" value="Chromosome 2"/>
</dbReference>
<keyword evidence="3" id="KW-0378">Hydrolase</keyword>
<evidence type="ECO:0000256" key="6">
    <source>
        <dbReference type="ARBA" id="ARBA00049360"/>
    </source>
</evidence>
<reference evidence="9 10" key="1">
    <citation type="submission" date="2022-03" db="EMBL/GenBank/DDBJ databases">
        <authorList>
            <person name="Nunn A."/>
            <person name="Chopra R."/>
            <person name="Nunn A."/>
            <person name="Contreras Garrido A."/>
        </authorList>
    </citation>
    <scope>NUCLEOTIDE SEQUENCE [LARGE SCALE GENOMIC DNA]</scope>
</reference>
<comment type="cofactor">
    <cofactor evidence="1">
        <name>Mg(2+)</name>
        <dbReference type="ChEBI" id="CHEBI:18420"/>
    </cofactor>
</comment>
<keyword evidence="7" id="KW-0547">Nucleotide-binding</keyword>
<feature type="domain" description="AAA+ ATPase" evidence="8">
    <location>
        <begin position="246"/>
        <end position="387"/>
    </location>
</feature>
<name>A0AAU9RNV5_THLAR</name>
<proteinExistence type="inferred from homology"/>
<comment type="similarity">
    <text evidence="2">Belongs to the AAA ATPase family. BCS1 subfamily.</text>
</comment>
<dbReference type="GO" id="GO:0016887">
    <property type="term" value="F:ATP hydrolysis activity"/>
    <property type="evidence" value="ECO:0007669"/>
    <property type="project" value="InterPro"/>
</dbReference>
<dbReference type="Gene3D" id="6.10.280.40">
    <property type="match status" value="1"/>
</dbReference>
<evidence type="ECO:0000256" key="7">
    <source>
        <dbReference type="RuleBase" id="RU003651"/>
    </source>
</evidence>
<dbReference type="GO" id="GO:0005524">
    <property type="term" value="F:ATP binding"/>
    <property type="evidence" value="ECO:0007669"/>
    <property type="project" value="UniProtKB-KW"/>
</dbReference>
<comment type="catalytic activity">
    <reaction evidence="6">
        <text>ATP + H2O = ADP + phosphate + H(+)</text>
        <dbReference type="Rhea" id="RHEA:13065"/>
        <dbReference type="ChEBI" id="CHEBI:15377"/>
        <dbReference type="ChEBI" id="CHEBI:15378"/>
        <dbReference type="ChEBI" id="CHEBI:30616"/>
        <dbReference type="ChEBI" id="CHEBI:43474"/>
        <dbReference type="ChEBI" id="CHEBI:456216"/>
    </reaction>
</comment>
<dbReference type="Pfam" id="PF14363">
    <property type="entry name" value="AAA_assoc"/>
    <property type="match status" value="1"/>
</dbReference>
<dbReference type="InterPro" id="IPR003960">
    <property type="entry name" value="ATPase_AAA_CS"/>
</dbReference>
<dbReference type="InterPro" id="IPR003959">
    <property type="entry name" value="ATPase_AAA_core"/>
</dbReference>
<organism evidence="9 10">
    <name type="scientific">Thlaspi arvense</name>
    <name type="common">Field penny-cress</name>
    <dbReference type="NCBI Taxonomy" id="13288"/>
    <lineage>
        <taxon>Eukaryota</taxon>
        <taxon>Viridiplantae</taxon>
        <taxon>Streptophyta</taxon>
        <taxon>Embryophyta</taxon>
        <taxon>Tracheophyta</taxon>
        <taxon>Spermatophyta</taxon>
        <taxon>Magnoliopsida</taxon>
        <taxon>eudicotyledons</taxon>
        <taxon>Gunneridae</taxon>
        <taxon>Pentapetalae</taxon>
        <taxon>rosids</taxon>
        <taxon>malvids</taxon>
        <taxon>Brassicales</taxon>
        <taxon>Brassicaceae</taxon>
        <taxon>Thlaspideae</taxon>
        <taxon>Thlaspi</taxon>
    </lineage>
</organism>
<gene>
    <name evidence="9" type="ORF">TAV2_LOCUS6015</name>
</gene>
<dbReference type="AlphaFoldDB" id="A0AAU9RNV5"/>
<dbReference type="SUPFAM" id="SSF52540">
    <property type="entry name" value="P-loop containing nucleoside triphosphate hydrolases"/>
    <property type="match status" value="1"/>
</dbReference>
<dbReference type="InterPro" id="IPR027417">
    <property type="entry name" value="P-loop_NTPase"/>
</dbReference>
<evidence type="ECO:0000256" key="4">
    <source>
        <dbReference type="ARBA" id="ARBA00022840"/>
    </source>
</evidence>
<evidence type="ECO:0000313" key="9">
    <source>
        <dbReference type="EMBL" id="CAH2045046.1"/>
    </source>
</evidence>
<dbReference type="InterPro" id="IPR058017">
    <property type="entry name" value="At3g28540-like_C"/>
</dbReference>
<dbReference type="SMART" id="SM00382">
    <property type="entry name" value="AAA"/>
    <property type="match status" value="1"/>
</dbReference>
<evidence type="ECO:0000259" key="8">
    <source>
        <dbReference type="SMART" id="SM00382"/>
    </source>
</evidence>
<dbReference type="Pfam" id="PF25568">
    <property type="entry name" value="AAA_lid_At3g28540"/>
    <property type="match status" value="1"/>
</dbReference>
<protein>
    <recommendedName>
        <fullName evidence="8">AAA+ ATPase domain-containing protein</fullName>
    </recommendedName>
</protein>
<keyword evidence="4 7" id="KW-0067">ATP-binding</keyword>
<sequence length="461" mass="52833">MGSIVKPIFGKNFRTFGSNLAGLFFIIETLRRYFPRQIKITIQQFLFHAIQQLPLFKKSSDKILALLSPYTQIRFREIEEYRYNYAYAAIKTYLGAKVNSEVKNLKGTQVKDSKSVDLKRDDSLIEEEYEGVNMWWDLVKCPKGINICSLTFHKKNWEVVTGSYLSYVVEEGKSIQARKENVKLFTNNPSTNWKLQMKNLWSCIDFEHPATFETMAMDLEKKDEIVRDLLAFKDGQEYYNKIGKAWKRGYLLYGPPGTGKSTMIAAMANLLKYSVYDLELTSIENNWELKKLLIATTSKSIIVIEDIDCSVDLTGERNVKEESSSESKREKQKTITLSGLLNFIDGIWSACGQERILVFTTNHLGKLDEALIRRGRMDMHIELSYCTFDAFKILAKNYLNLDSHPLFAKIESLLKETKITPADVAENLIVKDTESEADGSLEGLIRALEKMKPSQKGKADK</sequence>
<keyword evidence="5" id="KW-0460">Magnesium</keyword>